<dbReference type="GO" id="GO:0007189">
    <property type="term" value="P:adenylate cyclase-activating G protein-coupled receptor signaling pathway"/>
    <property type="evidence" value="ECO:0007669"/>
    <property type="project" value="TreeGrafter"/>
</dbReference>
<evidence type="ECO:0000256" key="5">
    <source>
        <dbReference type="SAM" id="MobiDB-lite"/>
    </source>
</evidence>
<evidence type="ECO:0000256" key="1">
    <source>
        <dbReference type="ARBA" id="ARBA00004141"/>
    </source>
</evidence>
<reference evidence="7 8" key="1">
    <citation type="journal article" date="2021" name="Sci. Rep.">
        <title>The genome of the diatom Chaetoceros tenuissimus carries an ancient integrated fragment of an extant virus.</title>
        <authorList>
            <person name="Hongo Y."/>
            <person name="Kimura K."/>
            <person name="Takaki Y."/>
            <person name="Yoshida Y."/>
            <person name="Baba S."/>
            <person name="Kobayashi G."/>
            <person name="Nagasaki K."/>
            <person name="Hano T."/>
            <person name="Tomaru Y."/>
        </authorList>
    </citation>
    <scope>NUCLEOTIDE SEQUENCE [LARGE SCALE GENOMIC DNA]</scope>
    <source>
        <strain evidence="7 8">NIES-3715</strain>
    </source>
</reference>
<dbReference type="AlphaFoldDB" id="A0AAD3CXD2"/>
<keyword evidence="8" id="KW-1185">Reference proteome</keyword>
<feature type="region of interest" description="Disordered" evidence="5">
    <location>
        <begin position="470"/>
        <end position="491"/>
    </location>
</feature>
<evidence type="ECO:0000313" key="8">
    <source>
        <dbReference type="Proteomes" id="UP001054902"/>
    </source>
</evidence>
<dbReference type="GO" id="GO:0005886">
    <property type="term" value="C:plasma membrane"/>
    <property type="evidence" value="ECO:0007669"/>
    <property type="project" value="TreeGrafter"/>
</dbReference>
<gene>
    <name evidence="7" type="ORF">CTEN210_09166</name>
</gene>
<dbReference type="Proteomes" id="UP001054902">
    <property type="component" value="Unassembled WGS sequence"/>
</dbReference>
<evidence type="ECO:0000256" key="3">
    <source>
        <dbReference type="ARBA" id="ARBA00022989"/>
    </source>
</evidence>
<keyword evidence="4 6" id="KW-0472">Membrane</keyword>
<evidence type="ECO:0000256" key="6">
    <source>
        <dbReference type="SAM" id="Phobius"/>
    </source>
</evidence>
<evidence type="ECO:0000256" key="2">
    <source>
        <dbReference type="ARBA" id="ARBA00022692"/>
    </source>
</evidence>
<feature type="transmembrane region" description="Helical" evidence="6">
    <location>
        <begin position="20"/>
        <end position="43"/>
    </location>
</feature>
<evidence type="ECO:0000256" key="4">
    <source>
        <dbReference type="ARBA" id="ARBA00023136"/>
    </source>
</evidence>
<feature type="transmembrane region" description="Helical" evidence="6">
    <location>
        <begin position="141"/>
        <end position="160"/>
    </location>
</feature>
<dbReference type="Gene3D" id="1.20.1070.10">
    <property type="entry name" value="Rhodopsin 7-helix transmembrane proteins"/>
    <property type="match status" value="1"/>
</dbReference>
<feature type="transmembrane region" description="Helical" evidence="6">
    <location>
        <begin position="55"/>
        <end position="78"/>
    </location>
</feature>
<keyword evidence="3 6" id="KW-1133">Transmembrane helix</keyword>
<feature type="transmembrane region" description="Helical" evidence="6">
    <location>
        <begin position="98"/>
        <end position="121"/>
    </location>
</feature>
<dbReference type="PANTHER" id="PTHR23112">
    <property type="entry name" value="G PROTEIN-COUPLED RECEPTOR 157-RELATED"/>
    <property type="match status" value="1"/>
</dbReference>
<dbReference type="EMBL" id="BLLK01000045">
    <property type="protein sequence ID" value="GFH52690.1"/>
    <property type="molecule type" value="Genomic_DNA"/>
</dbReference>
<feature type="transmembrane region" description="Helical" evidence="6">
    <location>
        <begin position="188"/>
        <end position="207"/>
    </location>
</feature>
<dbReference type="PANTHER" id="PTHR23112:SF0">
    <property type="entry name" value="TRANSMEMBRANE PROTEIN 116"/>
    <property type="match status" value="1"/>
</dbReference>
<feature type="compositionally biased region" description="Acidic residues" evidence="5">
    <location>
        <begin position="385"/>
        <end position="398"/>
    </location>
</feature>
<feature type="compositionally biased region" description="Polar residues" evidence="5">
    <location>
        <begin position="470"/>
        <end position="483"/>
    </location>
</feature>
<protein>
    <recommendedName>
        <fullName evidence="9">G-protein coupled receptors family 1 profile domain-containing protein</fullName>
    </recommendedName>
</protein>
<name>A0AAD3CXD2_9STRA</name>
<comment type="caution">
    <text evidence="7">The sequence shown here is derived from an EMBL/GenBank/DDBJ whole genome shotgun (WGS) entry which is preliminary data.</text>
</comment>
<evidence type="ECO:0000313" key="7">
    <source>
        <dbReference type="EMBL" id="GFH52690.1"/>
    </source>
</evidence>
<evidence type="ECO:0008006" key="9">
    <source>
        <dbReference type="Google" id="ProtNLM"/>
    </source>
</evidence>
<proteinExistence type="predicted"/>
<comment type="subcellular location">
    <subcellularLocation>
        <location evidence="1">Membrane</location>
        <topology evidence="1">Multi-pass membrane protein</topology>
    </subcellularLocation>
</comment>
<dbReference type="SUPFAM" id="SSF81321">
    <property type="entry name" value="Family A G protein-coupled receptor-like"/>
    <property type="match status" value="1"/>
</dbReference>
<organism evidence="7 8">
    <name type="scientific">Chaetoceros tenuissimus</name>
    <dbReference type="NCBI Taxonomy" id="426638"/>
    <lineage>
        <taxon>Eukaryota</taxon>
        <taxon>Sar</taxon>
        <taxon>Stramenopiles</taxon>
        <taxon>Ochrophyta</taxon>
        <taxon>Bacillariophyta</taxon>
        <taxon>Coscinodiscophyceae</taxon>
        <taxon>Chaetocerotophycidae</taxon>
        <taxon>Chaetocerotales</taxon>
        <taxon>Chaetocerotaceae</taxon>
        <taxon>Chaetoceros</taxon>
    </lineage>
</organism>
<feature type="region of interest" description="Disordered" evidence="5">
    <location>
        <begin position="384"/>
        <end position="407"/>
    </location>
</feature>
<dbReference type="GO" id="GO:0004930">
    <property type="term" value="F:G protein-coupled receptor activity"/>
    <property type="evidence" value="ECO:0007669"/>
    <property type="project" value="TreeGrafter"/>
</dbReference>
<keyword evidence="2 6" id="KW-0812">Transmembrane</keyword>
<feature type="transmembrane region" description="Helical" evidence="6">
    <location>
        <begin position="268"/>
        <end position="288"/>
    </location>
</feature>
<accession>A0AAD3CXD2</accession>
<sequence>MTNHDSHFYDDYTYYFHKEVIITGMSMATISTLSSLLILSIIYRSRTKLKTVYHRIMTTLSTSDLILSIPLVFSTLALPKTQSFPFELPSYGNDTTCQLQGIAIIIGYQLIGWFSILLNIFHLCILKFEMQEMKFRKWIEIPFYVLGVPIFCILPILTAWGNFQATPLPWCAGKFEDANEKSKKDVRFITFIGISFGLLFLCMGLILKSFYTKKRNIQKEIRRVSVSLIDQEEEMSQDQQELIQDAIREKKEILLHCQENSRKVTIQAVMYILAFTLVIMFGFIEWFLNRGYIHSSHSSRQAVAVLRMIFQPLQGFFNMMIFVHQKVLTAQINDADLTYAEALWIVVFYPGILDHDEGPKISNLELLLGNGSFSTLRFGRQVEQETSEIGDVDNDDDEQERRAVSFDVDEDVDQASTGNSYDGQLSQQLSAFTRLVADEDEGDVELGDALIETTTSSDIDMNLNTIQNEGVNTTEPLTPSTTSRLEHPIDDFENNDDLSLTEKMQFIPDELCDNDDVSTVCR</sequence>